<reference evidence="1 2" key="1">
    <citation type="journal article" date="2019" name="Emerg. Microbes Infect.">
        <title>Comprehensive subspecies identification of 175 nontuberculous mycobacteria species based on 7547 genomic profiles.</title>
        <authorList>
            <person name="Matsumoto Y."/>
            <person name="Kinjo T."/>
            <person name="Motooka D."/>
            <person name="Nabeya D."/>
            <person name="Jung N."/>
            <person name="Uechi K."/>
            <person name="Horii T."/>
            <person name="Iida T."/>
            <person name="Fujita J."/>
            <person name="Nakamura S."/>
        </authorList>
    </citation>
    <scope>NUCLEOTIDE SEQUENCE [LARGE SCALE GENOMIC DNA]</scope>
    <source>
        <strain evidence="1 2">JCM 6396</strain>
    </source>
</reference>
<protein>
    <submittedName>
        <fullName evidence="1">Uncharacterized protein</fullName>
    </submittedName>
</protein>
<name>A0A7I7K4R6_9MYCO</name>
<gene>
    <name evidence="1" type="ORF">MDUV_34540</name>
</gene>
<sequence>MDYDALESNVGNTLKESYAGMPVEVAGVDCQRIDDPMPHDTFTCLADIGAPDKVRVEVTVTAINDYKVDYETVDVVFDLADTVDVLQREISDFAETRITVDCGEGIIVVAVGDTFVCRATEPVEDESADIVVTAKNAQGDVSWEVVE</sequence>
<organism evidence="1 2">
    <name type="scientific">Mycolicibacterium duvalii</name>
    <dbReference type="NCBI Taxonomy" id="39688"/>
    <lineage>
        <taxon>Bacteria</taxon>
        <taxon>Bacillati</taxon>
        <taxon>Actinomycetota</taxon>
        <taxon>Actinomycetes</taxon>
        <taxon>Mycobacteriales</taxon>
        <taxon>Mycobacteriaceae</taxon>
        <taxon>Mycolicibacterium</taxon>
    </lineage>
</organism>
<dbReference type="KEGG" id="mdu:MDUV_34540"/>
<keyword evidence="2" id="KW-1185">Reference proteome</keyword>
<proteinExistence type="predicted"/>
<dbReference type="Proteomes" id="UP000467006">
    <property type="component" value="Chromosome"/>
</dbReference>
<accession>A0A7I7K4R6</accession>
<evidence type="ECO:0000313" key="1">
    <source>
        <dbReference type="EMBL" id="BBX18594.1"/>
    </source>
</evidence>
<evidence type="ECO:0000313" key="2">
    <source>
        <dbReference type="Proteomes" id="UP000467006"/>
    </source>
</evidence>
<dbReference type="EMBL" id="AP022563">
    <property type="protein sequence ID" value="BBX18594.1"/>
    <property type="molecule type" value="Genomic_DNA"/>
</dbReference>
<dbReference type="AlphaFoldDB" id="A0A7I7K4R6"/>